<dbReference type="PANTHER" id="PTHR22534:SF5">
    <property type="entry name" value="SRCR DOMAIN-CONTAINING PROTEIN"/>
    <property type="match status" value="1"/>
</dbReference>
<reference evidence="3" key="1">
    <citation type="submission" date="2021-01" db="EMBL/GenBank/DDBJ databases">
        <authorList>
            <person name="Corre E."/>
            <person name="Pelletier E."/>
            <person name="Niang G."/>
            <person name="Scheremetjew M."/>
            <person name="Finn R."/>
            <person name="Kale V."/>
            <person name="Holt S."/>
            <person name="Cochrane G."/>
            <person name="Meng A."/>
            <person name="Brown T."/>
            <person name="Cohen L."/>
        </authorList>
    </citation>
    <scope>NUCLEOTIDE SEQUENCE</scope>
    <source>
        <strain evidence="3">CCMP3328</strain>
    </source>
</reference>
<organism evidence="3">
    <name type="scientific">Craspedostauros australis</name>
    <dbReference type="NCBI Taxonomy" id="1486917"/>
    <lineage>
        <taxon>Eukaryota</taxon>
        <taxon>Sar</taxon>
        <taxon>Stramenopiles</taxon>
        <taxon>Ochrophyta</taxon>
        <taxon>Bacillariophyta</taxon>
        <taxon>Bacillariophyceae</taxon>
        <taxon>Bacillariophycidae</taxon>
        <taxon>Naviculales</taxon>
        <taxon>Naviculaceae</taxon>
        <taxon>Craspedostauros</taxon>
    </lineage>
</organism>
<protein>
    <recommendedName>
        <fullName evidence="2">DUF7640 domain-containing protein</fullName>
    </recommendedName>
</protein>
<feature type="region of interest" description="Disordered" evidence="1">
    <location>
        <begin position="137"/>
        <end position="184"/>
    </location>
</feature>
<dbReference type="PANTHER" id="PTHR22534">
    <property type="entry name" value="SRCR DOMAIN-CONTAINING PROTEIN"/>
    <property type="match status" value="1"/>
</dbReference>
<gene>
    <name evidence="3" type="ORF">CAUS1442_LOCUS15180</name>
</gene>
<feature type="compositionally biased region" description="Polar residues" evidence="1">
    <location>
        <begin position="91"/>
        <end position="113"/>
    </location>
</feature>
<dbReference type="AlphaFoldDB" id="A0A7R9ZT78"/>
<feature type="region of interest" description="Disordered" evidence="1">
    <location>
        <begin position="91"/>
        <end position="115"/>
    </location>
</feature>
<dbReference type="InterPro" id="IPR056057">
    <property type="entry name" value="DUF7640"/>
</dbReference>
<evidence type="ECO:0000256" key="1">
    <source>
        <dbReference type="SAM" id="MobiDB-lite"/>
    </source>
</evidence>
<evidence type="ECO:0000313" key="3">
    <source>
        <dbReference type="EMBL" id="CAD8343045.1"/>
    </source>
</evidence>
<dbReference type="InterPro" id="IPR019524">
    <property type="entry name" value="B-solenoid_diatom-type"/>
</dbReference>
<feature type="compositionally biased region" description="Basic and acidic residues" evidence="1">
    <location>
        <begin position="139"/>
        <end position="154"/>
    </location>
</feature>
<feature type="domain" description="DUF7640" evidence="2">
    <location>
        <begin position="300"/>
        <end position="392"/>
    </location>
</feature>
<evidence type="ECO:0000259" key="2">
    <source>
        <dbReference type="Pfam" id="PF24646"/>
    </source>
</evidence>
<sequence length="457" mass="46918">MTILSMKNDIIALVVANSLIFHGVDALLEDSVAADDHIADVDDVHASRQKLIHGFTKESADITNHVHKHDDVKPWERSNAINFESFVTQGRQAQNPVSQPQASSSSFDGQDPSQLVDAGRLRSSAVVDSTAVAFGADASHPDAQDEAATRDLKSSKSARSKLAKDSKSGASGESGKSAKSPDLGKASKSVKASELCFTGTAAGVTAACASANANCCVTPDGASRDACGWASHRHVRVCANSCNGDGACMLGTDATTNIGFGFVSCNGEDACASSVGYVENNSCNGERACDRNIGHIAKGSCIGEDACASNKGDIHTRSCIGISACVYNYESVGTGSCLGERACTFSYRAVGDNSCVGPSACEESLGVITDGACKGADACNSNFGLIKPYSCIGDNACRSNSADVGEESCLGYRACFSTSSATEIGDNSCVGTSACETTSDEIGDGECIGDNVCKGNP</sequence>
<proteinExistence type="predicted"/>
<accession>A0A7R9ZT78</accession>
<name>A0A7R9ZT78_9STRA</name>
<dbReference type="Pfam" id="PF24646">
    <property type="entry name" value="DUF7640"/>
    <property type="match status" value="1"/>
</dbReference>
<dbReference type="EMBL" id="HBEF01024509">
    <property type="protein sequence ID" value="CAD8343045.1"/>
    <property type="molecule type" value="Transcribed_RNA"/>
</dbReference>
<feature type="compositionally biased region" description="Low complexity" evidence="1">
    <location>
        <begin position="168"/>
        <end position="180"/>
    </location>
</feature>